<evidence type="ECO:0000259" key="13">
    <source>
        <dbReference type="SMART" id="SM01011"/>
    </source>
</evidence>
<evidence type="ECO:0000256" key="6">
    <source>
        <dbReference type="ARBA" id="ARBA00022801"/>
    </source>
</evidence>
<dbReference type="GO" id="GO:0070006">
    <property type="term" value="F:metalloaminopeptidase activity"/>
    <property type="evidence" value="ECO:0007669"/>
    <property type="project" value="InterPro"/>
</dbReference>
<dbReference type="InterPro" id="IPR007865">
    <property type="entry name" value="Aminopep_P_N"/>
</dbReference>
<evidence type="ECO:0000256" key="11">
    <source>
        <dbReference type="RuleBase" id="RU000590"/>
    </source>
</evidence>
<dbReference type="EMBL" id="QHKO01000008">
    <property type="protein sequence ID" value="RAL20772.1"/>
    <property type="molecule type" value="Genomic_DNA"/>
</dbReference>
<dbReference type="InterPro" id="IPR000994">
    <property type="entry name" value="Pept_M24"/>
</dbReference>
<feature type="domain" description="Aminopeptidase P N-terminal" evidence="13">
    <location>
        <begin position="85"/>
        <end position="219"/>
    </location>
</feature>
<dbReference type="InterPro" id="IPR001131">
    <property type="entry name" value="Peptidase_M24B_aminopep-P_CS"/>
</dbReference>
<keyword evidence="14" id="KW-0645">Protease</keyword>
<organism evidence="14 15">
    <name type="scientific">Lujinxingia litoralis</name>
    <dbReference type="NCBI Taxonomy" id="2211119"/>
    <lineage>
        <taxon>Bacteria</taxon>
        <taxon>Deltaproteobacteria</taxon>
        <taxon>Bradymonadales</taxon>
        <taxon>Lujinxingiaceae</taxon>
        <taxon>Lujinxingia</taxon>
    </lineage>
</organism>
<evidence type="ECO:0000256" key="12">
    <source>
        <dbReference type="SAM" id="MobiDB-lite"/>
    </source>
</evidence>
<comment type="caution">
    <text evidence="14">The sequence shown here is derived from an EMBL/GenBank/DDBJ whole genome shotgun (WGS) entry which is preliminary data.</text>
</comment>
<dbReference type="GO" id="GO:0005829">
    <property type="term" value="C:cytosol"/>
    <property type="evidence" value="ECO:0007669"/>
    <property type="project" value="TreeGrafter"/>
</dbReference>
<protein>
    <recommendedName>
        <fullName evidence="8">Xaa-Pro aminopeptidase</fullName>
        <ecNumber evidence="4">3.4.11.9</ecNumber>
    </recommendedName>
    <alternativeName>
        <fullName evidence="9">Aminopeptidase P II</fullName>
    </alternativeName>
    <alternativeName>
        <fullName evidence="10">X-Pro aminopeptidase</fullName>
    </alternativeName>
</protein>
<dbReference type="GO" id="GO:0030145">
    <property type="term" value="F:manganese ion binding"/>
    <property type="evidence" value="ECO:0007669"/>
    <property type="project" value="InterPro"/>
</dbReference>
<evidence type="ECO:0000256" key="3">
    <source>
        <dbReference type="ARBA" id="ARBA00008766"/>
    </source>
</evidence>
<dbReference type="Proteomes" id="UP000249169">
    <property type="component" value="Unassembled WGS sequence"/>
</dbReference>
<dbReference type="AlphaFoldDB" id="A0A328C297"/>
<dbReference type="InterPro" id="IPR036005">
    <property type="entry name" value="Creatinase/aminopeptidase-like"/>
</dbReference>
<keyword evidence="7" id="KW-0464">Manganese</keyword>
<evidence type="ECO:0000256" key="9">
    <source>
        <dbReference type="ARBA" id="ARBA00075356"/>
    </source>
</evidence>
<dbReference type="Pfam" id="PF05195">
    <property type="entry name" value="AMP_N"/>
    <property type="match status" value="1"/>
</dbReference>
<keyword evidence="5 11" id="KW-0479">Metal-binding</keyword>
<dbReference type="EC" id="3.4.11.9" evidence="4"/>
<accession>A0A328C297</accession>
<evidence type="ECO:0000256" key="8">
    <source>
        <dbReference type="ARBA" id="ARBA00069363"/>
    </source>
</evidence>
<feature type="region of interest" description="Disordered" evidence="12">
    <location>
        <begin position="33"/>
        <end position="76"/>
    </location>
</feature>
<proteinExistence type="inferred from homology"/>
<dbReference type="SUPFAM" id="SSF55920">
    <property type="entry name" value="Creatinase/aminopeptidase"/>
    <property type="match status" value="1"/>
</dbReference>
<evidence type="ECO:0000256" key="5">
    <source>
        <dbReference type="ARBA" id="ARBA00022723"/>
    </source>
</evidence>
<dbReference type="InterPro" id="IPR052433">
    <property type="entry name" value="X-Pro_dipept-like"/>
</dbReference>
<evidence type="ECO:0000256" key="1">
    <source>
        <dbReference type="ARBA" id="ARBA00001424"/>
    </source>
</evidence>
<name>A0A328C297_9DELT</name>
<sequence length="528" mass="58240">MMPAPPGGVGVKVMADAPGARFWRFWGIRGMSAPGPPARSGRRAPTRCADRQPEPSVAGCRPMARPPGARPAHDETSYEETMAMIDNDVLKARRARLMEKIGPEGVMIVVGPGMRRRSNDTEYAYRPSSDVLYLSGFGEPEAVVVLAPGREEGEFGLFVPDKDPAKEQWEGRRAGPEGAVKTYGADVAFGLSQLDEELPAFLKGRQTLYYTLGVEPEFDQRVISWVQTLRHRRNQHLAMPAAISDARDLLFEARLIKEEAELQVLRRACEISAEAHILAMKHCRPGMMEYELQALIEYHFRRSGGTYPAYASIVGAGDNATILHYTENEDRIGEDDVVLVDAGCEYGHYSGDITRSFPASGRFSEAQRALYEKVLVVLNETIEMIKPGLPYDALQEEASKKLAAAMIELGLLDETLEEALESKSYRKYYPHGIGHWLGIDVHDVGLYKLSEDDSRELEPGMVLTIEPGIYVPADDESAPEALRGVGVRIEDDILVTASGYENLTRMCPKSVEEVEALVGSAPADALEI</sequence>
<keyword evidence="6" id="KW-0378">Hydrolase</keyword>
<evidence type="ECO:0000256" key="4">
    <source>
        <dbReference type="ARBA" id="ARBA00012574"/>
    </source>
</evidence>
<dbReference type="SMART" id="SM01011">
    <property type="entry name" value="AMP_N"/>
    <property type="match status" value="1"/>
</dbReference>
<keyword evidence="14" id="KW-0031">Aminopeptidase</keyword>
<keyword evidence="15" id="KW-1185">Reference proteome</keyword>
<gene>
    <name evidence="14" type="ORF">DL240_15770</name>
</gene>
<comment type="cofactor">
    <cofactor evidence="2">
        <name>Mn(2+)</name>
        <dbReference type="ChEBI" id="CHEBI:29035"/>
    </cofactor>
</comment>
<dbReference type="Gene3D" id="3.90.230.10">
    <property type="entry name" value="Creatinase/methionine aminopeptidase superfamily"/>
    <property type="match status" value="1"/>
</dbReference>
<dbReference type="InterPro" id="IPR029149">
    <property type="entry name" value="Creatin/AminoP/Spt16_N"/>
</dbReference>
<dbReference type="PANTHER" id="PTHR43226">
    <property type="entry name" value="XAA-PRO AMINOPEPTIDASE 3"/>
    <property type="match status" value="1"/>
</dbReference>
<dbReference type="PANTHER" id="PTHR43226:SF4">
    <property type="entry name" value="XAA-PRO AMINOPEPTIDASE 3"/>
    <property type="match status" value="1"/>
</dbReference>
<comment type="catalytic activity">
    <reaction evidence="1">
        <text>Release of any N-terminal amino acid, including proline, that is linked to proline, even from a dipeptide or tripeptide.</text>
        <dbReference type="EC" id="3.4.11.9"/>
    </reaction>
</comment>
<dbReference type="CDD" id="cd01087">
    <property type="entry name" value="Prolidase"/>
    <property type="match status" value="1"/>
</dbReference>
<dbReference type="Gene3D" id="3.40.350.10">
    <property type="entry name" value="Creatinase/prolidase N-terminal domain"/>
    <property type="match status" value="1"/>
</dbReference>
<evidence type="ECO:0000256" key="10">
    <source>
        <dbReference type="ARBA" id="ARBA00081411"/>
    </source>
</evidence>
<evidence type="ECO:0000313" key="15">
    <source>
        <dbReference type="Proteomes" id="UP000249169"/>
    </source>
</evidence>
<dbReference type="PROSITE" id="PS00491">
    <property type="entry name" value="PROLINE_PEPTIDASE"/>
    <property type="match status" value="1"/>
</dbReference>
<dbReference type="GO" id="GO:0006508">
    <property type="term" value="P:proteolysis"/>
    <property type="evidence" value="ECO:0007669"/>
    <property type="project" value="TreeGrafter"/>
</dbReference>
<dbReference type="Pfam" id="PF00557">
    <property type="entry name" value="Peptidase_M24"/>
    <property type="match status" value="1"/>
</dbReference>
<reference evidence="14 15" key="1">
    <citation type="submission" date="2018-05" db="EMBL/GenBank/DDBJ databases">
        <title>Lujinxingia marina gen. nov. sp. nov., a new facultative anaerobic member of the class Deltaproteobacteria, and proposal of Lujinxingaceae fam. nov.</title>
        <authorList>
            <person name="Li C.-M."/>
        </authorList>
    </citation>
    <scope>NUCLEOTIDE SEQUENCE [LARGE SCALE GENOMIC DNA]</scope>
    <source>
        <strain evidence="14 15">B210</strain>
    </source>
</reference>
<dbReference type="SUPFAM" id="SSF53092">
    <property type="entry name" value="Creatinase/prolidase N-terminal domain"/>
    <property type="match status" value="1"/>
</dbReference>
<comment type="similarity">
    <text evidence="3 11">Belongs to the peptidase M24B family.</text>
</comment>
<evidence type="ECO:0000256" key="2">
    <source>
        <dbReference type="ARBA" id="ARBA00001936"/>
    </source>
</evidence>
<evidence type="ECO:0000256" key="7">
    <source>
        <dbReference type="ARBA" id="ARBA00023211"/>
    </source>
</evidence>
<evidence type="ECO:0000313" key="14">
    <source>
        <dbReference type="EMBL" id="RAL20772.1"/>
    </source>
</evidence>
<dbReference type="FunFam" id="3.90.230.10:FF:000002">
    <property type="entry name" value="Xaa-Pro aminopeptidase 3"/>
    <property type="match status" value="1"/>
</dbReference>